<evidence type="ECO:0000313" key="2">
    <source>
        <dbReference type="EMBL" id="MER8936626.1"/>
    </source>
</evidence>
<reference evidence="2 3" key="1">
    <citation type="journal article" date="2024" name="Proc. Natl. Acad. Sci. U.S.A.">
        <title>The evolutionary genomics of adaptation to stress in wild rhizobium bacteria.</title>
        <authorList>
            <person name="Kehlet-Delgado H."/>
            <person name="Montoya A.P."/>
            <person name="Jensen K.T."/>
            <person name="Wendlandt C.E."/>
            <person name="Dexheimer C."/>
            <person name="Roberts M."/>
            <person name="Torres Martinez L."/>
            <person name="Friesen M.L."/>
            <person name="Griffitts J.S."/>
            <person name="Porter S.S."/>
        </authorList>
    </citation>
    <scope>NUCLEOTIDE SEQUENCE [LARGE SCALE GENOMIC DNA]</scope>
    <source>
        <strain evidence="2 3">M0729</strain>
    </source>
</reference>
<comment type="caution">
    <text evidence="2">The sequence shown here is derived from an EMBL/GenBank/DDBJ whole genome shotgun (WGS) entry which is preliminary data.</text>
</comment>
<accession>A0ABV1YN51</accession>
<evidence type="ECO:0000313" key="3">
    <source>
        <dbReference type="Proteomes" id="UP001464387"/>
    </source>
</evidence>
<dbReference type="Proteomes" id="UP001464387">
    <property type="component" value="Unassembled WGS sequence"/>
</dbReference>
<keyword evidence="1" id="KW-0732">Signal</keyword>
<dbReference type="EMBL" id="JAMYPJ010000052">
    <property type="protein sequence ID" value="MER8936626.1"/>
    <property type="molecule type" value="Genomic_DNA"/>
</dbReference>
<feature type="chain" id="PRO_5046868502" evidence="1">
    <location>
        <begin position="24"/>
        <end position="227"/>
    </location>
</feature>
<dbReference type="RefSeq" id="WP_352657690.1">
    <property type="nucleotide sequence ID" value="NZ_JAMYMY010000082.1"/>
</dbReference>
<proteinExistence type="predicted"/>
<name>A0ABV1YN51_9HYPH</name>
<evidence type="ECO:0000256" key="1">
    <source>
        <dbReference type="SAM" id="SignalP"/>
    </source>
</evidence>
<gene>
    <name evidence="2" type="ORF">NKI33_27160</name>
</gene>
<organism evidence="2 3">
    <name type="scientific">Mesorhizobium opportunistum</name>
    <dbReference type="NCBI Taxonomy" id="593909"/>
    <lineage>
        <taxon>Bacteria</taxon>
        <taxon>Pseudomonadati</taxon>
        <taxon>Pseudomonadota</taxon>
        <taxon>Alphaproteobacteria</taxon>
        <taxon>Hyphomicrobiales</taxon>
        <taxon>Phyllobacteriaceae</taxon>
        <taxon>Mesorhizobium</taxon>
    </lineage>
</organism>
<keyword evidence="3" id="KW-1185">Reference proteome</keyword>
<feature type="signal peptide" evidence="1">
    <location>
        <begin position="1"/>
        <end position="23"/>
    </location>
</feature>
<protein>
    <submittedName>
        <fullName evidence="2">Type IV secretion system protein VirB5</fullName>
    </submittedName>
</protein>
<sequence length="227" mass="24074">MKLAKLAVTTLAASLLLHGQARSQWIVTDPGTEIQTTLTAISNAAILERSIETLATTIEMVTMLTSSFAVTGLLSSLNQGNHYPSSNKLEEQMFDARAPASIMARNIAEDPNRIVTGDDSEAKLLKGQIAGAANAAAIAADTLGIMDKRLKDNAGTLGQLSRSGNIMQATVTNGLVLKQIHDAMIQNAQATSLLTMATAQGSLHAAEEAATQRREHRDTARIFDPLP</sequence>